<keyword evidence="2" id="KW-0479">Metal-binding</keyword>
<name>A0A061AWN4_RHOTO</name>
<evidence type="ECO:0000256" key="6">
    <source>
        <dbReference type="SAM" id="MobiDB-lite"/>
    </source>
</evidence>
<evidence type="ECO:0000256" key="2">
    <source>
        <dbReference type="ARBA" id="ARBA00022723"/>
    </source>
</evidence>
<keyword evidence="3" id="KW-0560">Oxidoreductase</keyword>
<proteinExistence type="inferred from homology"/>
<dbReference type="InterPro" id="IPR001117">
    <property type="entry name" value="Cu-oxidase_2nd"/>
</dbReference>
<evidence type="ECO:0000256" key="1">
    <source>
        <dbReference type="ARBA" id="ARBA00010609"/>
    </source>
</evidence>
<dbReference type="Pfam" id="PF00394">
    <property type="entry name" value="Cu-oxidase"/>
    <property type="match status" value="1"/>
</dbReference>
<dbReference type="InterPro" id="IPR011707">
    <property type="entry name" value="Cu-oxidase-like_N"/>
</dbReference>
<gene>
    <name evidence="10" type="ORF">RHTO0S_06e03510g</name>
</gene>
<comment type="similarity">
    <text evidence="1">Belongs to the multicopper oxidase family.</text>
</comment>
<dbReference type="InterPro" id="IPR045087">
    <property type="entry name" value="Cu-oxidase_fam"/>
</dbReference>
<feature type="region of interest" description="Disordered" evidence="6">
    <location>
        <begin position="911"/>
        <end position="930"/>
    </location>
</feature>
<feature type="region of interest" description="Disordered" evidence="6">
    <location>
        <begin position="184"/>
        <end position="314"/>
    </location>
</feature>
<feature type="domain" description="Plastocyanin-like" evidence="8">
    <location>
        <begin position="740"/>
        <end position="846"/>
    </location>
</feature>
<feature type="compositionally biased region" description="Acidic residues" evidence="6">
    <location>
        <begin position="241"/>
        <end position="252"/>
    </location>
</feature>
<dbReference type="EMBL" id="LK052941">
    <property type="protein sequence ID" value="CDR41615.1"/>
    <property type="molecule type" value="Genomic_DNA"/>
</dbReference>
<evidence type="ECO:0000259" key="8">
    <source>
        <dbReference type="Pfam" id="PF07731"/>
    </source>
</evidence>
<dbReference type="InterPro" id="IPR011706">
    <property type="entry name" value="Cu-oxidase_C"/>
</dbReference>
<organism evidence="10">
    <name type="scientific">Rhodotorula toruloides</name>
    <name type="common">Yeast</name>
    <name type="synonym">Rhodosporidium toruloides</name>
    <dbReference type="NCBI Taxonomy" id="5286"/>
    <lineage>
        <taxon>Eukaryota</taxon>
        <taxon>Fungi</taxon>
        <taxon>Dikarya</taxon>
        <taxon>Basidiomycota</taxon>
        <taxon>Pucciniomycotina</taxon>
        <taxon>Microbotryomycetes</taxon>
        <taxon>Sporidiobolales</taxon>
        <taxon>Sporidiobolaceae</taxon>
        <taxon>Rhodotorula</taxon>
    </lineage>
</organism>
<dbReference type="Pfam" id="PF07732">
    <property type="entry name" value="Cu-oxidase_3"/>
    <property type="match status" value="1"/>
</dbReference>
<dbReference type="PANTHER" id="PTHR11709:SF414">
    <property type="entry name" value="ADR239WP"/>
    <property type="match status" value="1"/>
</dbReference>
<dbReference type="InterPro" id="IPR002355">
    <property type="entry name" value="Cu_oxidase_Cu_BS"/>
</dbReference>
<keyword evidence="4" id="KW-0186">Copper</keyword>
<protein>
    <submittedName>
        <fullName evidence="10">RHTO0S06e03510g1_1</fullName>
    </submittedName>
</protein>
<evidence type="ECO:0000256" key="5">
    <source>
        <dbReference type="ARBA" id="ARBA00023180"/>
    </source>
</evidence>
<dbReference type="Pfam" id="PF07731">
    <property type="entry name" value="Cu-oxidase_2"/>
    <property type="match status" value="1"/>
</dbReference>
<dbReference type="OrthoDB" id="2121828at2759"/>
<dbReference type="Gene3D" id="2.60.40.420">
    <property type="entry name" value="Cupredoxins - blue copper proteins"/>
    <property type="match status" value="3"/>
</dbReference>
<dbReference type="GO" id="GO:0005507">
    <property type="term" value="F:copper ion binding"/>
    <property type="evidence" value="ECO:0007669"/>
    <property type="project" value="InterPro"/>
</dbReference>
<sequence length="930" mass="101778">MRRTAALAPISQPRRCAGEAHLFSLPPRRVRPTLRDPQTLPAIPTRPANTPRFADPHVPPRSPPHPDPHSDLALLVVNRRSQDMLSRVGLKALGAAGVSIVLAIALSAPQVSARDLNKCPLGYASCSGIKDVSPVCCPEGCSCARAEEGYAYCLSQNGGTSRESPCCVADTYCAQVQPSWPICDRSPLRSEGPPRRPTSSVAAQPAASNRNRVAKFPLTGTEINFPPAFGSAGSTSTNGDDSSDWFDDDDDSTGNAAKASPGRNAQSPASVGSTGRNGADYASSAPSSPGSTSPSMSSDYSSRRPSGPPMISKLDELRLSPDWDVHAAPQTREYWWTIAEHPGAPDGYLRPMLLVNGQFPGPLIEANNGDLIVVHVQNSLDQPITIHWHGLTQNGTNWEDGPSGVTQCPIGSGQSYTYQFPITGELEYGTFWWHAHRRALYSDGITGPLIIHSSLDPLVRGRDFDIDQIIFINDWYHDTTDTIVNSLLSSQGYNSSFVAPSPQSGLVNGVAIYNCQFADRGSTCEQRTQRDMPELRFPPDARVRLRFINAGAHPVNWVSVDEHELYIVEADNTPTLPVAVHRIPVNVAQRYSGVLLTSGHRIGDSFYLRAQINTACFGAGFPDLDPQTRIVIRIADEGHRLARTLPRSRDWNDPTTGNCTDLDERLLEPIVVQHAPPQADQISFFNSSRIGPLTTTDEAGLSDGISFLEWTLNNITYENFAYNPLLHQIVRGEDPNTGRIALITAWNVETVDIVIQNLNGPEHPFHLHGKPFWIMARGQGSVGPETIASLDLNTYNPLRRDTLGLPSGQWVLIRLVADVPGVHAFHCHIVFHQAQGLFGALVIQPDVIRNFKIPEANYQLCAQGNPNMIDPGRRRRLRKRLFDLPHLDLLHHHSKTSTTTSPQPTHTVIHAQQHDEKTASQSTMTRSVLG</sequence>
<accession>A0A061AWN4</accession>
<feature type="region of interest" description="Disordered" evidence="6">
    <location>
        <begin position="19"/>
        <end position="68"/>
    </location>
</feature>
<dbReference type="CDD" id="cd13857">
    <property type="entry name" value="CuRO_1_Diphenol_Ox"/>
    <property type="match status" value="1"/>
</dbReference>
<dbReference type="GO" id="GO:0016491">
    <property type="term" value="F:oxidoreductase activity"/>
    <property type="evidence" value="ECO:0007669"/>
    <property type="project" value="UniProtKB-KW"/>
</dbReference>
<reference evidence="10" key="1">
    <citation type="journal article" date="2014" name="Genome Announc.">
        <title>Draft genome sequence of Rhodosporidium toruloides CECT1137, an oleaginous yeast of biotechnological interest.</title>
        <authorList>
            <person name="Morin N."/>
            <person name="Calcas X."/>
            <person name="Devillers H."/>
            <person name="Durrens P."/>
            <person name="Sherman D.J."/>
            <person name="Nicaud J.-M."/>
            <person name="Neuveglise C."/>
        </authorList>
    </citation>
    <scope>NUCLEOTIDE SEQUENCE</scope>
    <source>
        <strain evidence="10">CECT1137</strain>
    </source>
</reference>
<feature type="compositionally biased region" description="Polar residues" evidence="6">
    <location>
        <begin position="919"/>
        <end position="930"/>
    </location>
</feature>
<evidence type="ECO:0000256" key="4">
    <source>
        <dbReference type="ARBA" id="ARBA00023008"/>
    </source>
</evidence>
<feature type="compositionally biased region" description="Low complexity" evidence="6">
    <location>
        <begin position="230"/>
        <end position="240"/>
    </location>
</feature>
<feature type="domain" description="Plastocyanin-like" evidence="9">
    <location>
        <begin position="343"/>
        <end position="454"/>
    </location>
</feature>
<dbReference type="AlphaFoldDB" id="A0A061AWN4"/>
<keyword evidence="5" id="KW-0325">Glycoprotein</keyword>
<feature type="compositionally biased region" description="Low complexity" evidence="6">
    <location>
        <begin position="280"/>
        <end position="305"/>
    </location>
</feature>
<evidence type="ECO:0000259" key="9">
    <source>
        <dbReference type="Pfam" id="PF07732"/>
    </source>
</evidence>
<evidence type="ECO:0000313" key="10">
    <source>
        <dbReference type="EMBL" id="CDR41615.1"/>
    </source>
</evidence>
<feature type="domain" description="Plastocyanin-like" evidence="7">
    <location>
        <begin position="468"/>
        <end position="612"/>
    </location>
</feature>
<feature type="compositionally biased region" description="Polar residues" evidence="6">
    <location>
        <begin position="197"/>
        <end position="211"/>
    </location>
</feature>
<dbReference type="SUPFAM" id="SSF49503">
    <property type="entry name" value="Cupredoxins"/>
    <property type="match status" value="3"/>
</dbReference>
<dbReference type="PROSITE" id="PS00080">
    <property type="entry name" value="MULTICOPPER_OXIDASE2"/>
    <property type="match status" value="1"/>
</dbReference>
<dbReference type="InterPro" id="IPR008972">
    <property type="entry name" value="Cupredoxin"/>
</dbReference>
<feature type="compositionally biased region" description="Polar residues" evidence="6">
    <location>
        <begin position="263"/>
        <end position="276"/>
    </location>
</feature>
<dbReference type="PANTHER" id="PTHR11709">
    <property type="entry name" value="MULTI-COPPER OXIDASE"/>
    <property type="match status" value="1"/>
</dbReference>
<evidence type="ECO:0000256" key="3">
    <source>
        <dbReference type="ARBA" id="ARBA00023002"/>
    </source>
</evidence>
<evidence type="ECO:0000259" key="7">
    <source>
        <dbReference type="Pfam" id="PF00394"/>
    </source>
</evidence>